<evidence type="ECO:0000256" key="6">
    <source>
        <dbReference type="ARBA" id="ARBA00022960"/>
    </source>
</evidence>
<evidence type="ECO:0000256" key="11">
    <source>
        <dbReference type="RuleBase" id="RU004136"/>
    </source>
</evidence>
<dbReference type="InterPro" id="IPR005863">
    <property type="entry name" value="UDP-N-AcMur_synth"/>
</dbReference>
<dbReference type="Proteomes" id="UP001589836">
    <property type="component" value="Unassembled WGS sequence"/>
</dbReference>
<organism evidence="15 16">
    <name type="scientific">Pontibacillus salicampi</name>
    <dbReference type="NCBI Taxonomy" id="1449801"/>
    <lineage>
        <taxon>Bacteria</taxon>
        <taxon>Bacillati</taxon>
        <taxon>Bacillota</taxon>
        <taxon>Bacilli</taxon>
        <taxon>Bacillales</taxon>
        <taxon>Bacillaceae</taxon>
        <taxon>Pontibacillus</taxon>
    </lineage>
</organism>
<dbReference type="Gene3D" id="3.40.1190.10">
    <property type="entry name" value="Mur-like, catalytic domain"/>
    <property type="match status" value="1"/>
</dbReference>
<dbReference type="RefSeq" id="WP_377347603.1">
    <property type="nucleotide sequence ID" value="NZ_JBHLTP010000009.1"/>
</dbReference>
<keyword evidence="16" id="KW-1185">Reference proteome</keyword>
<dbReference type="SUPFAM" id="SSF53623">
    <property type="entry name" value="MurD-like peptide ligases, catalytic domain"/>
    <property type="match status" value="1"/>
</dbReference>
<keyword evidence="2 10" id="KW-0436">Ligase</keyword>
<dbReference type="SUPFAM" id="SSF63418">
    <property type="entry name" value="MurE/MurF N-terminal domain"/>
    <property type="match status" value="1"/>
</dbReference>
<feature type="domain" description="Mur ligase central" evidence="14">
    <location>
        <begin position="112"/>
        <end position="293"/>
    </location>
</feature>
<feature type="binding site" evidence="10">
    <location>
        <begin position="114"/>
        <end position="120"/>
    </location>
    <ligand>
        <name>ATP</name>
        <dbReference type="ChEBI" id="CHEBI:30616"/>
    </ligand>
</feature>
<evidence type="ECO:0000259" key="13">
    <source>
        <dbReference type="Pfam" id="PF02875"/>
    </source>
</evidence>
<name>A0ABV6LP01_9BACI</name>
<proteinExistence type="inferred from homology"/>
<dbReference type="Gene3D" id="3.40.1390.10">
    <property type="entry name" value="MurE/MurF, N-terminal domain"/>
    <property type="match status" value="1"/>
</dbReference>
<dbReference type="NCBIfam" id="TIGR01143">
    <property type="entry name" value="murF"/>
    <property type="match status" value="1"/>
</dbReference>
<evidence type="ECO:0000256" key="4">
    <source>
        <dbReference type="ARBA" id="ARBA00022741"/>
    </source>
</evidence>
<dbReference type="HAMAP" id="MF_02019">
    <property type="entry name" value="MurF"/>
    <property type="match status" value="1"/>
</dbReference>
<comment type="subcellular location">
    <subcellularLocation>
        <location evidence="10 11">Cytoplasm</location>
    </subcellularLocation>
</comment>
<dbReference type="EMBL" id="JBHLTP010000009">
    <property type="protein sequence ID" value="MFC0524042.1"/>
    <property type="molecule type" value="Genomic_DNA"/>
</dbReference>
<gene>
    <name evidence="10 15" type="primary">murF</name>
    <name evidence="15" type="ORF">ACFFGV_10765</name>
</gene>
<comment type="similarity">
    <text evidence="10">Belongs to the MurCDEF family. MurF subfamily.</text>
</comment>
<evidence type="ECO:0000259" key="14">
    <source>
        <dbReference type="Pfam" id="PF08245"/>
    </source>
</evidence>
<evidence type="ECO:0000256" key="5">
    <source>
        <dbReference type="ARBA" id="ARBA00022840"/>
    </source>
</evidence>
<feature type="domain" description="Mur ligase N-terminal catalytic" evidence="12">
    <location>
        <begin position="25"/>
        <end position="99"/>
    </location>
</feature>
<comment type="pathway">
    <text evidence="10 11">Cell wall biogenesis; peptidoglycan biosynthesis.</text>
</comment>
<evidence type="ECO:0000256" key="2">
    <source>
        <dbReference type="ARBA" id="ARBA00022598"/>
    </source>
</evidence>
<dbReference type="EC" id="6.3.2.10" evidence="10 11"/>
<dbReference type="InterPro" id="IPR036615">
    <property type="entry name" value="Mur_ligase_C_dom_sf"/>
</dbReference>
<dbReference type="InterPro" id="IPR000713">
    <property type="entry name" value="Mur_ligase_N"/>
</dbReference>
<keyword evidence="4 10" id="KW-0547">Nucleotide-binding</keyword>
<dbReference type="InterPro" id="IPR036565">
    <property type="entry name" value="Mur-like_cat_sf"/>
</dbReference>
<evidence type="ECO:0000256" key="8">
    <source>
        <dbReference type="ARBA" id="ARBA00023306"/>
    </source>
</evidence>
<comment type="function">
    <text evidence="10 11">Involved in cell wall formation. Catalyzes the final step in the synthesis of UDP-N-acetylmuramoyl-pentapeptide, the precursor of murein.</text>
</comment>
<evidence type="ECO:0000256" key="3">
    <source>
        <dbReference type="ARBA" id="ARBA00022618"/>
    </source>
</evidence>
<dbReference type="Pfam" id="PF08245">
    <property type="entry name" value="Mur_ligase_M"/>
    <property type="match status" value="1"/>
</dbReference>
<evidence type="ECO:0000313" key="15">
    <source>
        <dbReference type="EMBL" id="MFC0524042.1"/>
    </source>
</evidence>
<dbReference type="PANTHER" id="PTHR43024">
    <property type="entry name" value="UDP-N-ACETYLMURAMOYL-TRIPEPTIDE--D-ALANYL-D-ALANINE LIGASE"/>
    <property type="match status" value="1"/>
</dbReference>
<evidence type="ECO:0000256" key="1">
    <source>
        <dbReference type="ARBA" id="ARBA00022490"/>
    </source>
</evidence>
<keyword evidence="1 10" id="KW-0963">Cytoplasm</keyword>
<keyword evidence="6 10" id="KW-0133">Cell shape</keyword>
<reference evidence="15 16" key="1">
    <citation type="submission" date="2024-09" db="EMBL/GenBank/DDBJ databases">
        <authorList>
            <person name="Sun Q."/>
            <person name="Mori K."/>
        </authorList>
    </citation>
    <scope>NUCLEOTIDE SEQUENCE [LARGE SCALE GENOMIC DNA]</scope>
    <source>
        <strain evidence="15 16">NCAIM B.02529</strain>
    </source>
</reference>
<keyword evidence="8 10" id="KW-0131">Cell cycle</keyword>
<sequence>MKFTTKWMTEHFQSYQGAAGDHIDIEHVYTDTRKETSKALFVPIEGDSFDGHQFLQSAIENGAVAAFWNKEKPLPSFVPTDFPIFFVNDTLIALQQLAHLYRSLINPHVIGITGSNGKTTTKDFVASVLSKSYETHKTKGNFNNHIGLPLTILDMSPATQVLVLEMGMNHFGEIEQLSFIAEPDVAVITNIGESHIEYLGSREGIAQAKSEITAGLKQNGKVLVDGDEPLLAPLHTREGVVSCGFDSKNQYVLSNIDMNDRGSQFTINEAHAFEINLPGKHNVKNASFAIVIAQQLGMSQEQIQEGLRAMDLTGMRLERIEGKNGVTLINDAYNASPTSMMASIEVMKDLPHFSRKILVLGDILELGELSDSLHRSIAAVIAEPIDTVITIGNRASVIVEELEKEDSSLALYPFTEKEEAIPVLEQYLNEDTVILFKASRKLALETIVQSLT</sequence>
<dbReference type="InterPro" id="IPR051046">
    <property type="entry name" value="MurCDEF_CellWall_CoF430Synth"/>
</dbReference>
<dbReference type="Gene3D" id="3.90.190.20">
    <property type="entry name" value="Mur ligase, C-terminal domain"/>
    <property type="match status" value="1"/>
</dbReference>
<comment type="caution">
    <text evidence="15">The sequence shown here is derived from an EMBL/GenBank/DDBJ whole genome shotgun (WGS) entry which is preliminary data.</text>
</comment>
<evidence type="ECO:0000256" key="9">
    <source>
        <dbReference type="ARBA" id="ARBA00023316"/>
    </source>
</evidence>
<dbReference type="GO" id="GO:0047480">
    <property type="term" value="F:UDP-N-acetylmuramoyl-tripeptide-D-alanyl-D-alanine ligase activity"/>
    <property type="evidence" value="ECO:0007669"/>
    <property type="project" value="UniProtKB-EC"/>
</dbReference>
<evidence type="ECO:0000256" key="7">
    <source>
        <dbReference type="ARBA" id="ARBA00022984"/>
    </source>
</evidence>
<keyword evidence="5 10" id="KW-0067">ATP-binding</keyword>
<dbReference type="Pfam" id="PF02875">
    <property type="entry name" value="Mur_ligase_C"/>
    <property type="match status" value="1"/>
</dbReference>
<dbReference type="InterPro" id="IPR035911">
    <property type="entry name" value="MurE/MurF_N"/>
</dbReference>
<keyword evidence="3 10" id="KW-0132">Cell division</keyword>
<protein>
    <recommendedName>
        <fullName evidence="10 11">UDP-N-acetylmuramoyl-tripeptide--D-alanyl-D-alanine ligase</fullName>
        <ecNumber evidence="10 11">6.3.2.10</ecNumber>
    </recommendedName>
    <alternativeName>
        <fullName evidence="10">D-alanyl-D-alanine-adding enzyme</fullName>
    </alternativeName>
</protein>
<comment type="catalytic activity">
    <reaction evidence="10 11">
        <text>D-alanyl-D-alanine + UDP-N-acetyl-alpha-D-muramoyl-L-alanyl-gamma-D-glutamyl-meso-2,6-diaminopimelate + ATP = UDP-N-acetyl-alpha-D-muramoyl-L-alanyl-gamma-D-glutamyl-meso-2,6-diaminopimeloyl-D-alanyl-D-alanine + ADP + phosphate + H(+)</text>
        <dbReference type="Rhea" id="RHEA:28374"/>
        <dbReference type="ChEBI" id="CHEBI:15378"/>
        <dbReference type="ChEBI" id="CHEBI:30616"/>
        <dbReference type="ChEBI" id="CHEBI:43474"/>
        <dbReference type="ChEBI" id="CHEBI:57822"/>
        <dbReference type="ChEBI" id="CHEBI:61386"/>
        <dbReference type="ChEBI" id="CHEBI:83905"/>
        <dbReference type="ChEBI" id="CHEBI:456216"/>
        <dbReference type="EC" id="6.3.2.10"/>
    </reaction>
</comment>
<dbReference type="PANTHER" id="PTHR43024:SF1">
    <property type="entry name" value="UDP-N-ACETYLMURAMOYL-TRIPEPTIDE--D-ALANYL-D-ALANINE LIGASE"/>
    <property type="match status" value="1"/>
</dbReference>
<dbReference type="Pfam" id="PF01225">
    <property type="entry name" value="Mur_ligase"/>
    <property type="match status" value="1"/>
</dbReference>
<accession>A0ABV6LP01</accession>
<dbReference type="InterPro" id="IPR004101">
    <property type="entry name" value="Mur_ligase_C"/>
</dbReference>
<dbReference type="InterPro" id="IPR013221">
    <property type="entry name" value="Mur_ligase_cen"/>
</dbReference>
<keyword evidence="9 10" id="KW-0961">Cell wall biogenesis/degradation</keyword>
<dbReference type="SUPFAM" id="SSF53244">
    <property type="entry name" value="MurD-like peptide ligases, peptide-binding domain"/>
    <property type="match status" value="1"/>
</dbReference>
<evidence type="ECO:0000259" key="12">
    <source>
        <dbReference type="Pfam" id="PF01225"/>
    </source>
</evidence>
<keyword evidence="7 10" id="KW-0573">Peptidoglycan synthesis</keyword>
<evidence type="ECO:0000256" key="10">
    <source>
        <dbReference type="HAMAP-Rule" id="MF_02019"/>
    </source>
</evidence>
<feature type="domain" description="Mur ligase C-terminal" evidence="13">
    <location>
        <begin position="315"/>
        <end position="440"/>
    </location>
</feature>
<evidence type="ECO:0000313" key="16">
    <source>
        <dbReference type="Proteomes" id="UP001589836"/>
    </source>
</evidence>